<proteinExistence type="predicted"/>
<name>A0A5M3WSE7_9ACTN</name>
<dbReference type="PANTHER" id="PTHR43708:SF1">
    <property type="entry name" value="GALACTOSE_LACTOSE METABOLISM REGULATORY PROTEIN GAL80"/>
    <property type="match status" value="1"/>
</dbReference>
<evidence type="ECO:0000259" key="2">
    <source>
        <dbReference type="Pfam" id="PF01408"/>
    </source>
</evidence>
<evidence type="ECO:0000256" key="1">
    <source>
        <dbReference type="SAM" id="MobiDB-lite"/>
    </source>
</evidence>
<dbReference type="Gene3D" id="3.40.50.720">
    <property type="entry name" value="NAD(P)-binding Rossmann-like Domain"/>
    <property type="match status" value="1"/>
</dbReference>
<evidence type="ECO:0000259" key="3">
    <source>
        <dbReference type="Pfam" id="PF22685"/>
    </source>
</evidence>
<dbReference type="PANTHER" id="PTHR43708">
    <property type="entry name" value="CONSERVED EXPRESSED OXIDOREDUCTASE (EUROFUNG)"/>
    <property type="match status" value="1"/>
</dbReference>
<dbReference type="OrthoDB" id="9815825at2"/>
<feature type="domain" description="Gfo/Idh/MocA-like oxidoreductase N-terminal" evidence="2">
    <location>
        <begin position="28"/>
        <end position="143"/>
    </location>
</feature>
<dbReference type="Pfam" id="PF01408">
    <property type="entry name" value="GFO_IDH_MocA"/>
    <property type="match status" value="1"/>
</dbReference>
<dbReference type="InterPro" id="IPR051317">
    <property type="entry name" value="Gfo/Idh/MocA_oxidoreduct"/>
</dbReference>
<reference evidence="4 5" key="1">
    <citation type="submission" date="2019-10" db="EMBL/GenBank/DDBJ databases">
        <title>Whole genome shotgun sequence of Acrocarpospora macrocephala NBRC 16266.</title>
        <authorList>
            <person name="Ichikawa N."/>
            <person name="Kimura A."/>
            <person name="Kitahashi Y."/>
            <person name="Komaki H."/>
            <person name="Oguchi A."/>
        </authorList>
    </citation>
    <scope>NUCLEOTIDE SEQUENCE [LARGE SCALE GENOMIC DNA]</scope>
    <source>
        <strain evidence="4 5">NBRC 16266</strain>
    </source>
</reference>
<comment type="caution">
    <text evidence="4">The sequence shown here is derived from an EMBL/GenBank/DDBJ whole genome shotgun (WGS) entry which is preliminary data.</text>
</comment>
<dbReference type="EMBL" id="BLAE01000016">
    <property type="protein sequence ID" value="GES09643.1"/>
    <property type="molecule type" value="Genomic_DNA"/>
</dbReference>
<dbReference type="InterPro" id="IPR036291">
    <property type="entry name" value="NAD(P)-bd_dom_sf"/>
</dbReference>
<dbReference type="SUPFAM" id="SSF55347">
    <property type="entry name" value="Glyceraldehyde-3-phosphate dehydrogenase-like, C-terminal domain"/>
    <property type="match status" value="1"/>
</dbReference>
<dbReference type="InterPro" id="IPR000683">
    <property type="entry name" value="Gfo/Idh/MocA-like_OxRdtase_N"/>
</dbReference>
<dbReference type="Pfam" id="PF22685">
    <property type="entry name" value="Gal80p_C-like"/>
    <property type="match status" value="1"/>
</dbReference>
<sequence>MTTKEPRPPTTDGPQQATNPQRLSRPIGVGVVGLSARGGWGAGAHLPAMSAAGGFELRGLVASSESTARAATERHRAPWFTSAEELANAKDVDLVVVTVKTPRHRELVLPALAAGKPVFCEWPLAVDHREAEEMARAAGQLQTFVGLQGQSSPSFRWLADLVREGFVGDVISATLNSSAQEWGSPTDEGTLYTLDKRSGAGMMGIAFGHAIDPVLMVVGELRDVVATTATRHPQVPLGRTGTYVPMTSEDQIAISGTLASGAVLSAHQRGGIAAGSAFWLRIDGTEGTLEATASNHPHIVPVSVRGSRGTQPLAPMLLPDGYDDFPSLSRSPIHTLTHAYARVRQNLLGDAKTVPGFTHAATRHRLLGAIAESAETGRRVEL</sequence>
<dbReference type="Proteomes" id="UP000331127">
    <property type="component" value="Unassembled WGS sequence"/>
</dbReference>
<feature type="compositionally biased region" description="Polar residues" evidence="1">
    <location>
        <begin position="12"/>
        <end position="22"/>
    </location>
</feature>
<evidence type="ECO:0000313" key="4">
    <source>
        <dbReference type="EMBL" id="GES09643.1"/>
    </source>
</evidence>
<dbReference type="GO" id="GO:0000166">
    <property type="term" value="F:nucleotide binding"/>
    <property type="evidence" value="ECO:0007669"/>
    <property type="project" value="InterPro"/>
</dbReference>
<feature type="domain" description="Gal80p-like C-terminal" evidence="3">
    <location>
        <begin position="153"/>
        <end position="290"/>
    </location>
</feature>
<dbReference type="InterPro" id="IPR055080">
    <property type="entry name" value="Gal80p-like_C"/>
</dbReference>
<dbReference type="SUPFAM" id="SSF51735">
    <property type="entry name" value="NAD(P)-binding Rossmann-fold domains"/>
    <property type="match status" value="1"/>
</dbReference>
<evidence type="ECO:0000313" key="5">
    <source>
        <dbReference type="Proteomes" id="UP000331127"/>
    </source>
</evidence>
<dbReference type="Gene3D" id="3.30.360.10">
    <property type="entry name" value="Dihydrodipicolinate Reductase, domain 2"/>
    <property type="match status" value="1"/>
</dbReference>
<protein>
    <submittedName>
        <fullName evidence="4">Oxidoreductase</fullName>
    </submittedName>
</protein>
<gene>
    <name evidence="4" type="ORF">Amac_032390</name>
</gene>
<dbReference type="AlphaFoldDB" id="A0A5M3WSE7"/>
<feature type="region of interest" description="Disordered" evidence="1">
    <location>
        <begin position="1"/>
        <end position="25"/>
    </location>
</feature>
<keyword evidence="5" id="KW-1185">Reference proteome</keyword>
<accession>A0A5M3WSE7</accession>
<dbReference type="RefSeq" id="WP_155355161.1">
    <property type="nucleotide sequence ID" value="NZ_BAAAHL010000040.1"/>
</dbReference>
<organism evidence="4 5">
    <name type="scientific">Acrocarpospora macrocephala</name>
    <dbReference type="NCBI Taxonomy" id="150177"/>
    <lineage>
        <taxon>Bacteria</taxon>
        <taxon>Bacillati</taxon>
        <taxon>Actinomycetota</taxon>
        <taxon>Actinomycetes</taxon>
        <taxon>Streptosporangiales</taxon>
        <taxon>Streptosporangiaceae</taxon>
        <taxon>Acrocarpospora</taxon>
    </lineage>
</organism>